<dbReference type="RefSeq" id="WP_224197011.1">
    <property type="nucleotide sequence ID" value="NZ_JAIRAU010000056.1"/>
</dbReference>
<evidence type="ECO:0000313" key="1">
    <source>
        <dbReference type="EMBL" id="MBZ5715270.1"/>
    </source>
</evidence>
<dbReference type="Proteomes" id="UP001139031">
    <property type="component" value="Unassembled WGS sequence"/>
</dbReference>
<organism evidence="1 2">
    <name type="scientific">Nannocystis pusilla</name>
    <dbReference type="NCBI Taxonomy" id="889268"/>
    <lineage>
        <taxon>Bacteria</taxon>
        <taxon>Pseudomonadati</taxon>
        <taxon>Myxococcota</taxon>
        <taxon>Polyangia</taxon>
        <taxon>Nannocystales</taxon>
        <taxon>Nannocystaceae</taxon>
        <taxon>Nannocystis</taxon>
    </lineage>
</organism>
<name>A0ABS7U4P0_9BACT</name>
<evidence type="ECO:0000313" key="2">
    <source>
        <dbReference type="Proteomes" id="UP001139031"/>
    </source>
</evidence>
<keyword evidence="2" id="KW-1185">Reference proteome</keyword>
<comment type="caution">
    <text evidence="1">The sequence shown here is derived from an EMBL/GenBank/DDBJ whole genome shotgun (WGS) entry which is preliminary data.</text>
</comment>
<evidence type="ECO:0008006" key="3">
    <source>
        <dbReference type="Google" id="ProtNLM"/>
    </source>
</evidence>
<protein>
    <recommendedName>
        <fullName evidence="3">Terminase small subunit</fullName>
    </recommendedName>
</protein>
<dbReference type="EMBL" id="JAIRAU010000056">
    <property type="protein sequence ID" value="MBZ5715270.1"/>
    <property type="molecule type" value="Genomic_DNA"/>
</dbReference>
<sequence length="270" mass="29982">MAKKNPDEEAVIEDAKYVAWDPDLKHRIQVRLEDGGQKKRDGRRGQIVLEDDSVSDTVARWLMSPKCKKAEKGPGGRRQSYIWIDDVLWTGASEDIPDADAEPTSALAVQAPQHMESEAARQYLAHLYSEIRLAEAELAGTRKSCGEEIRAALDYRDGEIKLCNALIEDARTRLAKELEREDVAMQALGERRAAQAKQMIEDDTIFGLVRSNHGKRLLQQDKSTLQEVAEFISNPAGAMIAMGVAQKMGVPPELIMMLGGGQKPDEEKAE</sequence>
<proteinExistence type="predicted"/>
<accession>A0ABS7U4P0</accession>
<gene>
    <name evidence="1" type="ORF">K7C98_39055</name>
</gene>
<reference evidence="1" key="1">
    <citation type="submission" date="2021-08" db="EMBL/GenBank/DDBJ databases">
        <authorList>
            <person name="Stevens D.C."/>
        </authorList>
    </citation>
    <scope>NUCLEOTIDE SEQUENCE</scope>
    <source>
        <strain evidence="1">DSM 53165</strain>
    </source>
</reference>